<accession>A0ABW4IES9</accession>
<evidence type="ECO:0000313" key="11">
    <source>
        <dbReference type="EMBL" id="MFD1630529.1"/>
    </source>
</evidence>
<comment type="pathway">
    <text evidence="9">Protein modification; lipoprotein biosynthesis (N-acyl transfer).</text>
</comment>
<keyword evidence="8 9" id="KW-0012">Acyltransferase</keyword>
<keyword evidence="7 9" id="KW-0472">Membrane</keyword>
<sequence length="487" mass="54472">MFVRRILLTILSGILAITALFHLLPWLAATALVPLLYSFNKASITQTLQLSSIFAVSFGLCFFSWIPISAELFNGNWISGLFVLLIFTLVLSIYFLLVFGLYKYLEKPKAIFKNALLLGAIVVFFDYIKDALFVTMPWFDFHFGNALAGSKYTIQLAELGGVYILSFFAVFINVLIVEAIQGNLAVNRVLVALLLFVGINAGLHVYRSHQEEGKEIKINLLTENIDPRIKWEEEGNKVVGQLLALNQKAVSYPADVNVWTETVVPWTYMVNDDFVNEILKPSQQSNSLTLLGINTQAATNQVFDSAYLLNPKGAVLGRYDKNYPLAIIETGLENTQVSLNQNRGISVAKGKETDPITTPWGKMGVYICNEASLPKVARKLVASGASFLVNISNDGWFANSFIPKQHFYYNRLRAVENRRYVVANSNLGYKGIVSANGDIKMYLPTKESELTQVTVWKQSANTLYGLWPLGMFILSGIIIINHKYNKK</sequence>
<comment type="subcellular location">
    <subcellularLocation>
        <location evidence="1 9">Cell membrane</location>
        <topology evidence="1 9">Multi-pass membrane protein</topology>
    </subcellularLocation>
</comment>
<feature type="transmembrane region" description="Helical" evidence="9">
    <location>
        <begin position="48"/>
        <end position="68"/>
    </location>
</feature>
<comment type="caution">
    <text evidence="11">The sequence shown here is derived from an EMBL/GenBank/DDBJ whole genome shotgun (WGS) entry which is preliminary data.</text>
</comment>
<proteinExistence type="inferred from homology"/>
<dbReference type="NCBIfam" id="TIGR00546">
    <property type="entry name" value="lnt"/>
    <property type="match status" value="1"/>
</dbReference>
<evidence type="ECO:0000313" key="12">
    <source>
        <dbReference type="Proteomes" id="UP001597118"/>
    </source>
</evidence>
<evidence type="ECO:0000256" key="3">
    <source>
        <dbReference type="ARBA" id="ARBA00022475"/>
    </source>
</evidence>
<dbReference type="InterPro" id="IPR045378">
    <property type="entry name" value="LNT_N"/>
</dbReference>
<dbReference type="PANTHER" id="PTHR38686">
    <property type="entry name" value="APOLIPOPROTEIN N-ACYLTRANSFERASE"/>
    <property type="match status" value="1"/>
</dbReference>
<feature type="transmembrane region" description="Helical" evidence="9">
    <location>
        <begin position="189"/>
        <end position="206"/>
    </location>
</feature>
<dbReference type="Pfam" id="PF00795">
    <property type="entry name" value="CN_hydrolase"/>
    <property type="match status" value="1"/>
</dbReference>
<dbReference type="Pfam" id="PF20154">
    <property type="entry name" value="LNT_N"/>
    <property type="match status" value="1"/>
</dbReference>
<dbReference type="HAMAP" id="MF_01148">
    <property type="entry name" value="Lnt"/>
    <property type="match status" value="1"/>
</dbReference>
<dbReference type="InterPro" id="IPR004563">
    <property type="entry name" value="Apolipo_AcylTrfase"/>
</dbReference>
<keyword evidence="6 9" id="KW-1133">Transmembrane helix</keyword>
<dbReference type="PROSITE" id="PS50263">
    <property type="entry name" value="CN_HYDROLASE"/>
    <property type="match status" value="1"/>
</dbReference>
<protein>
    <recommendedName>
        <fullName evidence="9">Apolipoprotein N-acyltransferase</fullName>
        <shortName evidence="9">ALP N-acyltransferase</shortName>
        <ecNumber evidence="9">2.3.1.269</ecNumber>
    </recommendedName>
</protein>
<dbReference type="InterPro" id="IPR036526">
    <property type="entry name" value="C-N_Hydrolase_sf"/>
</dbReference>
<comment type="catalytic activity">
    <reaction evidence="9">
        <text>N-terminal S-1,2-diacyl-sn-glyceryl-L-cysteinyl-[lipoprotein] + a glycerophospholipid = N-acyl-S-1,2-diacyl-sn-glyceryl-L-cysteinyl-[lipoprotein] + a 2-acyl-sn-glycero-3-phospholipid + H(+)</text>
        <dbReference type="Rhea" id="RHEA:48228"/>
        <dbReference type="Rhea" id="RHEA-COMP:14681"/>
        <dbReference type="Rhea" id="RHEA-COMP:14684"/>
        <dbReference type="ChEBI" id="CHEBI:15378"/>
        <dbReference type="ChEBI" id="CHEBI:136912"/>
        <dbReference type="ChEBI" id="CHEBI:140656"/>
        <dbReference type="ChEBI" id="CHEBI:140657"/>
        <dbReference type="ChEBI" id="CHEBI:140660"/>
        <dbReference type="EC" id="2.3.1.269"/>
    </reaction>
</comment>
<dbReference type="Gene3D" id="3.60.110.10">
    <property type="entry name" value="Carbon-nitrogen hydrolase"/>
    <property type="match status" value="1"/>
</dbReference>
<feature type="transmembrane region" description="Helical" evidence="9">
    <location>
        <begin position="80"/>
        <end position="102"/>
    </location>
</feature>
<dbReference type="RefSeq" id="WP_379662907.1">
    <property type="nucleotide sequence ID" value="NZ_JBHUDG010000018.1"/>
</dbReference>
<dbReference type="EMBL" id="JBHUDG010000018">
    <property type="protein sequence ID" value="MFD1630529.1"/>
    <property type="molecule type" value="Genomic_DNA"/>
</dbReference>
<evidence type="ECO:0000256" key="6">
    <source>
        <dbReference type="ARBA" id="ARBA00022989"/>
    </source>
</evidence>
<dbReference type="SUPFAM" id="SSF56317">
    <property type="entry name" value="Carbon-nitrogen hydrolase"/>
    <property type="match status" value="1"/>
</dbReference>
<evidence type="ECO:0000256" key="1">
    <source>
        <dbReference type="ARBA" id="ARBA00004651"/>
    </source>
</evidence>
<keyword evidence="4 9" id="KW-0808">Transferase</keyword>
<keyword evidence="5 9" id="KW-0812">Transmembrane</keyword>
<dbReference type="InterPro" id="IPR003010">
    <property type="entry name" value="C-N_Hydrolase"/>
</dbReference>
<evidence type="ECO:0000256" key="2">
    <source>
        <dbReference type="ARBA" id="ARBA00010065"/>
    </source>
</evidence>
<evidence type="ECO:0000256" key="5">
    <source>
        <dbReference type="ARBA" id="ARBA00022692"/>
    </source>
</evidence>
<dbReference type="Proteomes" id="UP001597118">
    <property type="component" value="Unassembled WGS sequence"/>
</dbReference>
<evidence type="ECO:0000256" key="7">
    <source>
        <dbReference type="ARBA" id="ARBA00023136"/>
    </source>
</evidence>
<feature type="transmembrane region" description="Helical" evidence="9">
    <location>
        <begin position="462"/>
        <end position="480"/>
    </location>
</feature>
<evidence type="ECO:0000256" key="4">
    <source>
        <dbReference type="ARBA" id="ARBA00022679"/>
    </source>
</evidence>
<dbReference type="PANTHER" id="PTHR38686:SF1">
    <property type="entry name" value="APOLIPOPROTEIN N-ACYLTRANSFERASE"/>
    <property type="match status" value="1"/>
</dbReference>
<comment type="function">
    <text evidence="9">Catalyzes the phospholipid dependent N-acylation of the N-terminal cysteine of apolipoprotein, the last step in lipoprotein maturation.</text>
</comment>
<dbReference type="EC" id="2.3.1.269" evidence="9"/>
<gene>
    <name evidence="9 11" type="primary">lnt</name>
    <name evidence="11" type="ORF">ACFSAH_11610</name>
</gene>
<keyword evidence="3 9" id="KW-1003">Cell membrane</keyword>
<feature type="transmembrane region" description="Helical" evidence="9">
    <location>
        <begin position="159"/>
        <end position="177"/>
    </location>
</feature>
<dbReference type="GO" id="GO:0016746">
    <property type="term" value="F:acyltransferase activity"/>
    <property type="evidence" value="ECO:0007669"/>
    <property type="project" value="UniProtKB-KW"/>
</dbReference>
<feature type="domain" description="CN hydrolase" evidence="10">
    <location>
        <begin position="221"/>
        <end position="457"/>
    </location>
</feature>
<feature type="transmembrane region" description="Helical" evidence="9">
    <location>
        <begin position="114"/>
        <end position="139"/>
    </location>
</feature>
<reference evidence="12" key="1">
    <citation type="journal article" date="2019" name="Int. J. Syst. Evol. Microbiol.">
        <title>The Global Catalogue of Microorganisms (GCM) 10K type strain sequencing project: providing services to taxonomists for standard genome sequencing and annotation.</title>
        <authorList>
            <consortium name="The Broad Institute Genomics Platform"/>
            <consortium name="The Broad Institute Genome Sequencing Center for Infectious Disease"/>
            <person name="Wu L."/>
            <person name="Ma J."/>
        </authorList>
    </citation>
    <scope>NUCLEOTIDE SEQUENCE [LARGE SCALE GENOMIC DNA]</scope>
    <source>
        <strain evidence="12">CCUG 53762</strain>
    </source>
</reference>
<evidence type="ECO:0000259" key="10">
    <source>
        <dbReference type="PROSITE" id="PS50263"/>
    </source>
</evidence>
<name>A0ABW4IES9_9SPHI</name>
<keyword evidence="12" id="KW-1185">Reference proteome</keyword>
<organism evidence="11 12">
    <name type="scientific">Pseudopedobacter beijingensis</name>
    <dbReference type="NCBI Taxonomy" id="1207056"/>
    <lineage>
        <taxon>Bacteria</taxon>
        <taxon>Pseudomonadati</taxon>
        <taxon>Bacteroidota</taxon>
        <taxon>Sphingobacteriia</taxon>
        <taxon>Sphingobacteriales</taxon>
        <taxon>Sphingobacteriaceae</taxon>
        <taxon>Pseudopedobacter</taxon>
    </lineage>
</organism>
<evidence type="ECO:0000256" key="9">
    <source>
        <dbReference type="HAMAP-Rule" id="MF_01148"/>
    </source>
</evidence>
<feature type="transmembrane region" description="Helical" evidence="9">
    <location>
        <begin position="6"/>
        <end position="36"/>
    </location>
</feature>
<evidence type="ECO:0000256" key="8">
    <source>
        <dbReference type="ARBA" id="ARBA00023315"/>
    </source>
</evidence>
<comment type="similarity">
    <text evidence="2 9">Belongs to the CN hydrolase family. Apolipoprotein N-acyltransferase subfamily.</text>
</comment>